<feature type="region of interest" description="Disordered" evidence="1">
    <location>
        <begin position="1"/>
        <end position="27"/>
    </location>
</feature>
<keyword evidence="2" id="KW-1133">Transmembrane helix</keyword>
<gene>
    <name evidence="3" type="ORF">K7395_23975</name>
</gene>
<evidence type="ECO:0000313" key="3">
    <source>
        <dbReference type="EMBL" id="USC49557.1"/>
    </source>
</evidence>
<feature type="compositionally biased region" description="Low complexity" evidence="1">
    <location>
        <begin position="15"/>
        <end position="27"/>
    </location>
</feature>
<accession>A0ABY4V2T9</accession>
<organism evidence="3 4">
    <name type="scientific">Streptomyces filamentosus</name>
    <name type="common">Streptomyces roseosporus</name>
    <dbReference type="NCBI Taxonomy" id="67294"/>
    <lineage>
        <taxon>Bacteria</taxon>
        <taxon>Bacillati</taxon>
        <taxon>Actinomycetota</taxon>
        <taxon>Actinomycetes</taxon>
        <taxon>Kitasatosporales</taxon>
        <taxon>Streptomycetaceae</taxon>
        <taxon>Streptomyces</taxon>
    </lineage>
</organism>
<evidence type="ECO:0000256" key="2">
    <source>
        <dbReference type="SAM" id="Phobius"/>
    </source>
</evidence>
<name>A0ABY4V2T9_STRFL</name>
<keyword evidence="4" id="KW-1185">Reference proteome</keyword>
<keyword evidence="2" id="KW-0472">Membrane</keyword>
<keyword evidence="2" id="KW-0812">Transmembrane</keyword>
<protein>
    <recommendedName>
        <fullName evidence="5">Integral membrane protein</fullName>
    </recommendedName>
</protein>
<sequence length="142" mass="14676">MTGTAPRNPYDSGAPVRRTSTPGRPSSRPLPATAFIVHALLVGLLVTSGMLYLMYTTWAWMQDAAPGDNRTIGGYVGLFLCLVGLMFGVAVLSGGAGSLRNADFGPPLAHFAAQPLLGLSVLALPGACCSCGIRAPRTGVCR</sequence>
<reference evidence="3" key="1">
    <citation type="submission" date="2021-08" db="EMBL/GenBank/DDBJ databases">
        <title>DNA methylation of m4C regulates biosynthesis of daptomycin in Streptomyces roseosporus L30.</title>
        <authorList>
            <person name="Fang J.-L."/>
        </authorList>
    </citation>
    <scope>NUCLEOTIDE SEQUENCE</scope>
    <source>
        <strain evidence="3">L30</strain>
    </source>
</reference>
<dbReference type="RefSeq" id="WP_006124715.1">
    <property type="nucleotide sequence ID" value="NZ_CP098609.1"/>
</dbReference>
<proteinExistence type="predicted"/>
<evidence type="ECO:0008006" key="5">
    <source>
        <dbReference type="Google" id="ProtNLM"/>
    </source>
</evidence>
<feature type="transmembrane region" description="Helical" evidence="2">
    <location>
        <begin position="35"/>
        <end position="60"/>
    </location>
</feature>
<dbReference type="Proteomes" id="UP001056079">
    <property type="component" value="Chromosome"/>
</dbReference>
<feature type="transmembrane region" description="Helical" evidence="2">
    <location>
        <begin position="112"/>
        <end position="133"/>
    </location>
</feature>
<evidence type="ECO:0000313" key="4">
    <source>
        <dbReference type="Proteomes" id="UP001056079"/>
    </source>
</evidence>
<dbReference type="EMBL" id="CP098609">
    <property type="protein sequence ID" value="USC49557.1"/>
    <property type="molecule type" value="Genomic_DNA"/>
</dbReference>
<evidence type="ECO:0000256" key="1">
    <source>
        <dbReference type="SAM" id="MobiDB-lite"/>
    </source>
</evidence>
<feature type="transmembrane region" description="Helical" evidence="2">
    <location>
        <begin position="72"/>
        <end position="92"/>
    </location>
</feature>